<keyword evidence="2" id="KW-1185">Reference proteome</keyword>
<organism evidence="1 2">
    <name type="scientific">Lophium mytilinum</name>
    <dbReference type="NCBI Taxonomy" id="390894"/>
    <lineage>
        <taxon>Eukaryota</taxon>
        <taxon>Fungi</taxon>
        <taxon>Dikarya</taxon>
        <taxon>Ascomycota</taxon>
        <taxon>Pezizomycotina</taxon>
        <taxon>Dothideomycetes</taxon>
        <taxon>Pleosporomycetidae</taxon>
        <taxon>Mytilinidiales</taxon>
        <taxon>Mytilinidiaceae</taxon>
        <taxon>Lophium</taxon>
    </lineage>
</organism>
<reference evidence="1" key="1">
    <citation type="journal article" date="2020" name="Stud. Mycol.">
        <title>101 Dothideomycetes genomes: a test case for predicting lifestyles and emergence of pathogens.</title>
        <authorList>
            <person name="Haridas S."/>
            <person name="Albert R."/>
            <person name="Binder M."/>
            <person name="Bloem J."/>
            <person name="Labutti K."/>
            <person name="Salamov A."/>
            <person name="Andreopoulos B."/>
            <person name="Baker S."/>
            <person name="Barry K."/>
            <person name="Bills G."/>
            <person name="Bluhm B."/>
            <person name="Cannon C."/>
            <person name="Castanera R."/>
            <person name="Culley D."/>
            <person name="Daum C."/>
            <person name="Ezra D."/>
            <person name="Gonzalez J."/>
            <person name="Henrissat B."/>
            <person name="Kuo A."/>
            <person name="Liang C."/>
            <person name="Lipzen A."/>
            <person name="Lutzoni F."/>
            <person name="Magnuson J."/>
            <person name="Mondo S."/>
            <person name="Nolan M."/>
            <person name="Ohm R."/>
            <person name="Pangilinan J."/>
            <person name="Park H.-J."/>
            <person name="Ramirez L."/>
            <person name="Alfaro M."/>
            <person name="Sun H."/>
            <person name="Tritt A."/>
            <person name="Yoshinaga Y."/>
            <person name="Zwiers L.-H."/>
            <person name="Turgeon B."/>
            <person name="Goodwin S."/>
            <person name="Spatafora J."/>
            <person name="Crous P."/>
            <person name="Grigoriev I."/>
        </authorList>
    </citation>
    <scope>NUCLEOTIDE SEQUENCE</scope>
    <source>
        <strain evidence="1">CBS 269.34</strain>
    </source>
</reference>
<dbReference type="AlphaFoldDB" id="A0A6A6QEH0"/>
<gene>
    <name evidence="1" type="ORF">BU16DRAFT_566525</name>
</gene>
<proteinExistence type="predicted"/>
<dbReference type="EMBL" id="MU004197">
    <property type="protein sequence ID" value="KAF2490509.1"/>
    <property type="molecule type" value="Genomic_DNA"/>
</dbReference>
<name>A0A6A6QEH0_9PEZI</name>
<protein>
    <submittedName>
        <fullName evidence="1">Uncharacterized protein</fullName>
    </submittedName>
</protein>
<sequence length="164" mass="17114">MALDAPRAPSMPSMPWPAYVEHASTPASSRASTTQRLQCCPRCTLDAASWAQRALVTASGLQTLRSPSAAPGGGCCELSSKAPLSPGGSRHPQLDWHRLSHLPLACLPTGPFVGDQHTRSGPSAEPTACGFARAIPSSAGIVVKPARRTLVAVLASPLQLDMQR</sequence>
<evidence type="ECO:0000313" key="1">
    <source>
        <dbReference type="EMBL" id="KAF2490509.1"/>
    </source>
</evidence>
<accession>A0A6A6QEH0</accession>
<dbReference type="Proteomes" id="UP000799750">
    <property type="component" value="Unassembled WGS sequence"/>
</dbReference>
<evidence type="ECO:0000313" key="2">
    <source>
        <dbReference type="Proteomes" id="UP000799750"/>
    </source>
</evidence>